<name>A0AAP0ZMT0_9XANT</name>
<dbReference type="RefSeq" id="WP_029217261.1">
    <property type="nucleotide sequence ID" value="NZ_CP036251.1"/>
</dbReference>
<accession>A0AAP0ZMT0</accession>
<protein>
    <recommendedName>
        <fullName evidence="3">Alpha/beta hydrolase</fullName>
    </recommendedName>
</protein>
<dbReference type="Proteomes" id="UP000036790">
    <property type="component" value="Unassembled WGS sequence"/>
</dbReference>
<proteinExistence type="predicted"/>
<organism evidence="1 2">
    <name type="scientific">Xanthomonas oryzae</name>
    <dbReference type="NCBI Taxonomy" id="347"/>
    <lineage>
        <taxon>Bacteria</taxon>
        <taxon>Pseudomonadati</taxon>
        <taxon>Pseudomonadota</taxon>
        <taxon>Gammaproteobacteria</taxon>
        <taxon>Lysobacterales</taxon>
        <taxon>Lysobacteraceae</taxon>
        <taxon>Xanthomonas</taxon>
    </lineage>
</organism>
<evidence type="ECO:0000313" key="2">
    <source>
        <dbReference type="Proteomes" id="UP000036790"/>
    </source>
</evidence>
<dbReference type="EMBL" id="LHUJ01000164">
    <property type="protein sequence ID" value="KOR45269.1"/>
    <property type="molecule type" value="Genomic_DNA"/>
</dbReference>
<reference evidence="1 2" key="2">
    <citation type="submission" date="2015-09" db="EMBL/GenBank/DDBJ databases">
        <title>Draft genome sequence of Xanthomonas oryzae pv. USA str. X11-5A.</title>
        <authorList>
            <person name="Knight B.M."/>
            <person name="Roberts D.P."/>
            <person name="Lin D."/>
            <person name="Hari K."/>
            <person name="Fletcher J."/>
            <person name="Melcher U."/>
            <person name="Blagden T."/>
            <person name="Winegar R.A."/>
        </authorList>
    </citation>
    <scope>NUCLEOTIDE SEQUENCE [LARGE SCALE GENOMIC DNA]</scope>
    <source>
        <strain evidence="1 2">X11-5A</strain>
    </source>
</reference>
<comment type="caution">
    <text evidence="1">The sequence shown here is derived from an EMBL/GenBank/DDBJ whole genome shotgun (WGS) entry which is preliminary data.</text>
</comment>
<evidence type="ECO:0000313" key="1">
    <source>
        <dbReference type="EMBL" id="KOR45269.1"/>
    </source>
</evidence>
<dbReference type="AlphaFoldDB" id="A0AAP0ZMT0"/>
<evidence type="ECO:0008006" key="3">
    <source>
        <dbReference type="Google" id="ProtNLM"/>
    </source>
</evidence>
<sequence>MGAFVRSESGPLQIAFLTGQSDPASCALSAEQGAFLRQLQSAGLQLVDCNYPYRHNSAPHRRMPLWWSSLTNARQYLAARNACVADADCARVHGLLEQAPMTLLLAGSCGLPALQLPDALRARLAVFAYGPVCHAPAAFGQLRVLQGRGDWISRALFDGQVDARPACGHMGYLRNAEVLADCRRFVTQAERTRWDTTHAH</sequence>
<reference evidence="1 2" key="1">
    <citation type="submission" date="2015-07" db="EMBL/GenBank/DDBJ databases">
        <authorList>
            <consortium name="Consortium for Microbial Forensics and Genomics (microFORGE)"/>
            <person name="Knight B.M."/>
            <person name="Roberts D.P."/>
            <person name="Lin D."/>
            <person name="Hari K."/>
            <person name="Fletcher J."/>
            <person name="Melcher U."/>
            <person name="Blagden T."/>
            <person name="Winegar R.A."/>
        </authorList>
    </citation>
    <scope>NUCLEOTIDE SEQUENCE [LARGE SCALE GENOMIC DNA]</scope>
    <source>
        <strain evidence="1 2">X11-5A</strain>
    </source>
</reference>
<gene>
    <name evidence="1" type="ORF">ADT25_08965</name>
</gene>